<dbReference type="InterPro" id="IPR036477">
    <property type="entry name" value="Formyl_transf_N_sf"/>
</dbReference>
<organism evidence="7 8">
    <name type="scientific">Orchesella dallaii</name>
    <dbReference type="NCBI Taxonomy" id="48710"/>
    <lineage>
        <taxon>Eukaryota</taxon>
        <taxon>Metazoa</taxon>
        <taxon>Ecdysozoa</taxon>
        <taxon>Arthropoda</taxon>
        <taxon>Hexapoda</taxon>
        <taxon>Collembola</taxon>
        <taxon>Entomobryomorpha</taxon>
        <taxon>Entomobryoidea</taxon>
        <taxon>Orchesellidae</taxon>
        <taxon>Orchesellinae</taxon>
        <taxon>Orchesella</taxon>
    </lineage>
</organism>
<feature type="domain" description="Formyl transferase C-terminal" evidence="6">
    <location>
        <begin position="283"/>
        <end position="404"/>
    </location>
</feature>
<reference evidence="7 8" key="1">
    <citation type="submission" date="2024-08" db="EMBL/GenBank/DDBJ databases">
        <authorList>
            <person name="Cucini C."/>
            <person name="Frati F."/>
        </authorList>
    </citation>
    <scope>NUCLEOTIDE SEQUENCE [LARGE SCALE GENOMIC DNA]</scope>
</reference>
<dbReference type="Gene3D" id="3.40.50.12230">
    <property type="match status" value="1"/>
</dbReference>
<gene>
    <name evidence="7" type="ORF">ODALV1_LOCUS12696</name>
</gene>
<comment type="similarity">
    <text evidence="1">Belongs to the Fmt family.</text>
</comment>
<dbReference type="EMBL" id="CAXLJM020000038">
    <property type="protein sequence ID" value="CAL8107516.1"/>
    <property type="molecule type" value="Genomic_DNA"/>
</dbReference>
<evidence type="ECO:0000259" key="6">
    <source>
        <dbReference type="Pfam" id="PF02911"/>
    </source>
</evidence>
<dbReference type="CDD" id="cd08646">
    <property type="entry name" value="FMT_core_Met-tRNA-FMT_N"/>
    <property type="match status" value="1"/>
</dbReference>
<dbReference type="InterPro" id="IPR002376">
    <property type="entry name" value="Formyl_transf_N"/>
</dbReference>
<evidence type="ECO:0000256" key="2">
    <source>
        <dbReference type="ARBA" id="ARBA00012261"/>
    </source>
</evidence>
<proteinExistence type="inferred from homology"/>
<name>A0ABP1QL95_9HEXA</name>
<sequence>MCSCSLLTVRLIWLQSKSYINVMFCGYRVQKNSLIRTQLPLIPELVKTLTKRFGNGHLTSFGRRITNPQSLFSNYSTRTSSSIPHQYKIVFIGNDSFSLSSLIELTKLLSPANVSVVVASESNIVGKYAKKHNNKIYLWNDFKTPEFGEKLSAEGYSFDFGVVASFGYLIPARVINRFPLGILNVHGSLLPRWRGASPIAHSIMFGDPETGISIMKIAPHRFDVGPVLHTKKVPLDPHIREPDLRNLLADLGAGALIEVVKNLPNFLNNPIYQDERLATKAPKLVPEMADVDWTSKSAVDVYRLYLALYGTLKLKTTFNGRKVDLDEIELPLFIKTDGKNINYESKRMNSEVSLDELPAESVPGQIVYIRNVLLVRCCDPTWVVVKKVKLGVKWMNATDFKNGFLSKGKMPKNVERKFEYIISTPILKDSQANF</sequence>
<evidence type="ECO:0000313" key="7">
    <source>
        <dbReference type="EMBL" id="CAL8107516.1"/>
    </source>
</evidence>
<dbReference type="InterPro" id="IPR041711">
    <property type="entry name" value="Met-tRNA-FMT_N"/>
</dbReference>
<dbReference type="PANTHER" id="PTHR11138:SF5">
    <property type="entry name" value="METHIONYL-TRNA FORMYLTRANSFERASE, MITOCHONDRIAL"/>
    <property type="match status" value="1"/>
</dbReference>
<comment type="caution">
    <text evidence="7">The sequence shown here is derived from an EMBL/GenBank/DDBJ whole genome shotgun (WGS) entry which is preliminary data.</text>
</comment>
<dbReference type="Proteomes" id="UP001642540">
    <property type="component" value="Unassembled WGS sequence"/>
</dbReference>
<dbReference type="PANTHER" id="PTHR11138">
    <property type="entry name" value="METHIONYL-TRNA FORMYLTRANSFERASE"/>
    <property type="match status" value="1"/>
</dbReference>
<keyword evidence="3" id="KW-0808">Transferase</keyword>
<keyword evidence="8" id="KW-1185">Reference proteome</keyword>
<dbReference type="Pfam" id="PF02911">
    <property type="entry name" value="Formyl_trans_C"/>
    <property type="match status" value="1"/>
</dbReference>
<protein>
    <recommendedName>
        <fullName evidence="2">methionyl-tRNA formyltransferase</fullName>
        <ecNumber evidence="2">2.1.2.9</ecNumber>
    </recommendedName>
</protein>
<dbReference type="SUPFAM" id="SSF53328">
    <property type="entry name" value="Formyltransferase"/>
    <property type="match status" value="1"/>
</dbReference>
<evidence type="ECO:0000256" key="1">
    <source>
        <dbReference type="ARBA" id="ARBA00010699"/>
    </source>
</evidence>
<dbReference type="InterPro" id="IPR005793">
    <property type="entry name" value="Formyl_trans_C"/>
</dbReference>
<keyword evidence="4" id="KW-0648">Protein biosynthesis</keyword>
<evidence type="ECO:0000256" key="4">
    <source>
        <dbReference type="ARBA" id="ARBA00022917"/>
    </source>
</evidence>
<evidence type="ECO:0000256" key="3">
    <source>
        <dbReference type="ARBA" id="ARBA00022679"/>
    </source>
</evidence>
<evidence type="ECO:0000259" key="5">
    <source>
        <dbReference type="Pfam" id="PF00551"/>
    </source>
</evidence>
<dbReference type="Pfam" id="PF00551">
    <property type="entry name" value="Formyl_trans_N"/>
    <property type="match status" value="1"/>
</dbReference>
<accession>A0ABP1QL95</accession>
<dbReference type="EC" id="2.1.2.9" evidence="2"/>
<feature type="domain" description="Formyl transferase N-terminal" evidence="5">
    <location>
        <begin position="140"/>
        <end position="260"/>
    </location>
</feature>
<evidence type="ECO:0000313" key="8">
    <source>
        <dbReference type="Proteomes" id="UP001642540"/>
    </source>
</evidence>